<keyword evidence="6 17" id="KW-0032">Aminotransferase</keyword>
<evidence type="ECO:0000256" key="18">
    <source>
        <dbReference type="SAM" id="MobiDB-lite"/>
    </source>
</evidence>
<evidence type="ECO:0000256" key="12">
    <source>
        <dbReference type="ARBA" id="ARBA00048798"/>
    </source>
</evidence>
<dbReference type="InterPro" id="IPR005786">
    <property type="entry name" value="B_amino_transII"/>
</dbReference>
<keyword evidence="7 17" id="KW-0028">Amino-acid biosynthesis</keyword>
<dbReference type="SUPFAM" id="SSF56752">
    <property type="entry name" value="D-aminoacid aminotransferase-like PLP-dependent enzymes"/>
    <property type="match status" value="1"/>
</dbReference>
<evidence type="ECO:0000256" key="2">
    <source>
        <dbReference type="ARBA" id="ARBA00004824"/>
    </source>
</evidence>
<evidence type="ECO:0000256" key="11">
    <source>
        <dbReference type="ARBA" id="ARBA00048212"/>
    </source>
</evidence>
<dbReference type="GO" id="GO:0052654">
    <property type="term" value="F:L-leucine-2-oxoglutarate transaminase activity"/>
    <property type="evidence" value="ECO:0007669"/>
    <property type="project" value="RHEA"/>
</dbReference>
<dbReference type="Proteomes" id="UP000250241">
    <property type="component" value="Chromosome"/>
</dbReference>
<keyword evidence="20" id="KW-1185">Reference proteome</keyword>
<evidence type="ECO:0000313" key="19">
    <source>
        <dbReference type="EMBL" id="BAV87850.1"/>
    </source>
</evidence>
<dbReference type="CDD" id="cd01557">
    <property type="entry name" value="BCAT_beta_family"/>
    <property type="match status" value="1"/>
</dbReference>
<dbReference type="Pfam" id="PF01063">
    <property type="entry name" value="Aminotran_4"/>
    <property type="match status" value="1"/>
</dbReference>
<dbReference type="InterPro" id="IPR036038">
    <property type="entry name" value="Aminotransferase-like"/>
</dbReference>
<dbReference type="EC" id="2.6.1.42" evidence="17"/>
<evidence type="ECO:0000256" key="4">
    <source>
        <dbReference type="ARBA" id="ARBA00005072"/>
    </source>
</evidence>
<dbReference type="InterPro" id="IPR018300">
    <property type="entry name" value="Aminotrans_IV_CS"/>
</dbReference>
<evidence type="ECO:0000256" key="8">
    <source>
        <dbReference type="ARBA" id="ARBA00022679"/>
    </source>
</evidence>
<evidence type="ECO:0000256" key="5">
    <source>
        <dbReference type="ARBA" id="ARBA00009320"/>
    </source>
</evidence>
<comment type="catalytic activity">
    <reaction evidence="11 17">
        <text>L-valine + 2-oxoglutarate = 3-methyl-2-oxobutanoate + L-glutamate</text>
        <dbReference type="Rhea" id="RHEA:24813"/>
        <dbReference type="ChEBI" id="CHEBI:11851"/>
        <dbReference type="ChEBI" id="CHEBI:16810"/>
        <dbReference type="ChEBI" id="CHEBI:29985"/>
        <dbReference type="ChEBI" id="CHEBI:57762"/>
        <dbReference type="EC" id="2.6.1.42"/>
    </reaction>
</comment>
<accession>A0A2Z5R008</accession>
<dbReference type="GO" id="GO:0009099">
    <property type="term" value="P:L-valine biosynthetic process"/>
    <property type="evidence" value="ECO:0007669"/>
    <property type="project" value="UniProtKB-UniPathway"/>
</dbReference>
<evidence type="ECO:0000256" key="1">
    <source>
        <dbReference type="ARBA" id="ARBA00001933"/>
    </source>
</evidence>
<dbReference type="GO" id="GO:0052656">
    <property type="term" value="F:L-isoleucine-2-oxoglutarate transaminase activity"/>
    <property type="evidence" value="ECO:0007669"/>
    <property type="project" value="RHEA"/>
</dbReference>
<keyword evidence="8 17" id="KW-0808">Transferase</keyword>
<dbReference type="UniPathway" id="UPA00049">
    <property type="reaction ID" value="UER00062"/>
</dbReference>
<evidence type="ECO:0000256" key="9">
    <source>
        <dbReference type="ARBA" id="ARBA00022898"/>
    </source>
</evidence>
<evidence type="ECO:0000256" key="6">
    <source>
        <dbReference type="ARBA" id="ARBA00022576"/>
    </source>
</evidence>
<dbReference type="GO" id="GO:0009098">
    <property type="term" value="P:L-leucine biosynthetic process"/>
    <property type="evidence" value="ECO:0007669"/>
    <property type="project" value="UniProtKB-UniPathway"/>
</dbReference>
<evidence type="ECO:0000256" key="13">
    <source>
        <dbReference type="ARBA" id="ARBA00049229"/>
    </source>
</evidence>
<feature type="region of interest" description="Disordered" evidence="18">
    <location>
        <begin position="1"/>
        <end position="40"/>
    </location>
</feature>
<evidence type="ECO:0000313" key="20">
    <source>
        <dbReference type="Proteomes" id="UP000250241"/>
    </source>
</evidence>
<sequence length="433" mass="47114">MPGSNMRGAPISGTLKQGAASTHGLPTAGVVTNHSIPTRHPRSLTMRTAHLHSRAAHQVTNSHGRRTSMAIEFSHETNQNPASDALRAEILADPGFGDYFTDHMVSIDWNGDYKTGGEWSNARVHAYGPLSLDPAAAVFHYGQEIFEGIKGYRHADGSVWTFRPEKNAARLNRSAHRMALPQLPEETFIESLKQLVQADEKWVPSGEGEAFYFRPFMIATEAYLGVRPARHVEYHVIGSPAGNYFGTPEPVDIWLSTKYARAGEGGTGTAKCGGNYAAAMIAQLEGEENGCKQVIFKDPHRNDALEELGGMNVFFIYGKENKLVTPELTGTILEGVTRSSILQLAKDRGITVEERPITLNEWRDGVASGDITEVCACGTAAVIAPIGKLKAADFEIPAASEGFGEISKSLREELVGIQTGTVEDRHGWMTRLV</sequence>
<dbReference type="InterPro" id="IPR033939">
    <property type="entry name" value="BCAT_family"/>
</dbReference>
<dbReference type="UniPathway" id="UPA00048">
    <property type="reaction ID" value="UER00073"/>
</dbReference>
<dbReference type="PANTHER" id="PTHR11825">
    <property type="entry name" value="SUBGROUP IIII AMINOTRANSFERASE"/>
    <property type="match status" value="1"/>
</dbReference>
<dbReference type="UniPathway" id="UPA00047">
    <property type="reaction ID" value="UER00058"/>
</dbReference>
<reference evidence="19 20" key="1">
    <citation type="submission" date="2016-10" db="EMBL/GenBank/DDBJ databases">
        <title>Genome sequence of Rothia aeria strain JCM11412.</title>
        <authorList>
            <person name="Nambu T."/>
        </authorList>
    </citation>
    <scope>NUCLEOTIDE SEQUENCE [LARGE SCALE GENOMIC DNA]</scope>
    <source>
        <strain evidence="19 20">JCM 11412</strain>
    </source>
</reference>
<feature type="modified residue" description="N6-(pyridoxal phosphate)lysine" evidence="14">
    <location>
        <position position="271"/>
    </location>
</feature>
<evidence type="ECO:0000256" key="15">
    <source>
        <dbReference type="RuleBase" id="RU004106"/>
    </source>
</evidence>
<dbReference type="NCBIfam" id="TIGR01123">
    <property type="entry name" value="ilvE_II"/>
    <property type="match status" value="1"/>
</dbReference>
<dbReference type="NCBIfam" id="NF009897">
    <property type="entry name" value="PRK13357.1"/>
    <property type="match status" value="1"/>
</dbReference>
<organism evidence="19 20">
    <name type="scientific">Rothia aeria</name>
    <dbReference type="NCBI Taxonomy" id="172042"/>
    <lineage>
        <taxon>Bacteria</taxon>
        <taxon>Bacillati</taxon>
        <taxon>Actinomycetota</taxon>
        <taxon>Actinomycetes</taxon>
        <taxon>Micrococcales</taxon>
        <taxon>Micrococcaceae</taxon>
        <taxon>Rothia</taxon>
    </lineage>
</organism>
<comment type="pathway">
    <text evidence="3">Amino-acid biosynthesis; L-valine biosynthesis; L-valine from pyruvate: step 4/4.</text>
</comment>
<dbReference type="KEGG" id="raj:RA11412_1551"/>
<comment type="pathway">
    <text evidence="2">Amino-acid biosynthesis; L-isoleucine biosynthesis; L-isoleucine from 2-oxobutanoate: step 4/4.</text>
</comment>
<proteinExistence type="inferred from homology"/>
<keyword evidence="9 16" id="KW-0663">Pyridoxal phosphate</keyword>
<dbReference type="InterPro" id="IPR043132">
    <property type="entry name" value="BCAT-like_C"/>
</dbReference>
<evidence type="ECO:0000256" key="17">
    <source>
        <dbReference type="RuleBase" id="RU004517"/>
    </source>
</evidence>
<keyword evidence="10 17" id="KW-0100">Branched-chain amino acid biosynthesis</keyword>
<comment type="similarity">
    <text evidence="5 15">Belongs to the class-IV pyridoxal-phosphate-dependent aminotransferase family.</text>
</comment>
<dbReference type="PIRSF" id="PIRSF006468">
    <property type="entry name" value="BCAT1"/>
    <property type="match status" value="1"/>
</dbReference>
<name>A0A2Z5R008_9MICC</name>
<comment type="catalytic activity">
    <reaction evidence="12 17">
        <text>L-isoleucine + 2-oxoglutarate = (S)-3-methyl-2-oxopentanoate + L-glutamate</text>
        <dbReference type="Rhea" id="RHEA:24801"/>
        <dbReference type="ChEBI" id="CHEBI:16810"/>
        <dbReference type="ChEBI" id="CHEBI:29985"/>
        <dbReference type="ChEBI" id="CHEBI:35146"/>
        <dbReference type="ChEBI" id="CHEBI:58045"/>
        <dbReference type="EC" id="2.6.1.42"/>
    </reaction>
</comment>
<evidence type="ECO:0000256" key="10">
    <source>
        <dbReference type="ARBA" id="ARBA00023304"/>
    </source>
</evidence>
<evidence type="ECO:0000256" key="14">
    <source>
        <dbReference type="PIRSR" id="PIRSR006468-1"/>
    </source>
</evidence>
<evidence type="ECO:0000256" key="7">
    <source>
        <dbReference type="ARBA" id="ARBA00022605"/>
    </source>
</evidence>
<protein>
    <recommendedName>
        <fullName evidence="17">Branched-chain-amino-acid aminotransferase</fullName>
        <ecNumber evidence="17">2.6.1.42</ecNumber>
    </recommendedName>
</protein>
<dbReference type="AlphaFoldDB" id="A0A2Z5R008"/>
<dbReference type="Gene3D" id="3.30.470.10">
    <property type="match status" value="1"/>
</dbReference>
<comment type="catalytic activity">
    <reaction evidence="13 17">
        <text>L-leucine + 2-oxoglutarate = 4-methyl-2-oxopentanoate + L-glutamate</text>
        <dbReference type="Rhea" id="RHEA:18321"/>
        <dbReference type="ChEBI" id="CHEBI:16810"/>
        <dbReference type="ChEBI" id="CHEBI:17865"/>
        <dbReference type="ChEBI" id="CHEBI:29985"/>
        <dbReference type="ChEBI" id="CHEBI:57427"/>
        <dbReference type="EC" id="2.6.1.42"/>
    </reaction>
</comment>
<dbReference type="InterPro" id="IPR001544">
    <property type="entry name" value="Aminotrans_IV"/>
</dbReference>
<dbReference type="PROSITE" id="PS00770">
    <property type="entry name" value="AA_TRANSFER_CLASS_4"/>
    <property type="match status" value="1"/>
</dbReference>
<dbReference type="PANTHER" id="PTHR11825:SF44">
    <property type="entry name" value="BRANCHED-CHAIN-AMINO-ACID AMINOTRANSFERASE"/>
    <property type="match status" value="1"/>
</dbReference>
<dbReference type="GO" id="GO:0052655">
    <property type="term" value="F:L-valine-2-oxoglutarate transaminase activity"/>
    <property type="evidence" value="ECO:0007669"/>
    <property type="project" value="RHEA"/>
</dbReference>
<dbReference type="GO" id="GO:0009097">
    <property type="term" value="P:isoleucine biosynthetic process"/>
    <property type="evidence" value="ECO:0007669"/>
    <property type="project" value="UniProtKB-UniPathway"/>
</dbReference>
<evidence type="ECO:0000256" key="16">
    <source>
        <dbReference type="RuleBase" id="RU004516"/>
    </source>
</evidence>
<comment type="cofactor">
    <cofactor evidence="1 16">
        <name>pyridoxal 5'-phosphate</name>
        <dbReference type="ChEBI" id="CHEBI:597326"/>
    </cofactor>
</comment>
<dbReference type="EMBL" id="AP017895">
    <property type="protein sequence ID" value="BAV87850.1"/>
    <property type="molecule type" value="Genomic_DNA"/>
</dbReference>
<dbReference type="Gene3D" id="3.20.10.10">
    <property type="entry name" value="D-amino Acid Aminotransferase, subunit A, domain 2"/>
    <property type="match status" value="1"/>
</dbReference>
<evidence type="ECO:0000256" key="3">
    <source>
        <dbReference type="ARBA" id="ARBA00004931"/>
    </source>
</evidence>
<comment type="pathway">
    <text evidence="4">Amino-acid biosynthesis; L-leucine biosynthesis; L-leucine from 3-methyl-2-oxobutanoate: step 4/4.</text>
</comment>
<gene>
    <name evidence="19" type="ORF">RA11412_1551</name>
</gene>
<dbReference type="InterPro" id="IPR043131">
    <property type="entry name" value="BCAT-like_N"/>
</dbReference>